<dbReference type="Pfam" id="PF02518">
    <property type="entry name" value="HATPase_c"/>
    <property type="match status" value="1"/>
</dbReference>
<dbReference type="GO" id="GO:0016887">
    <property type="term" value="F:ATP hydrolysis activity"/>
    <property type="evidence" value="ECO:0007669"/>
    <property type="project" value="InterPro"/>
</dbReference>
<dbReference type="EMBL" id="JABBWE010000103">
    <property type="protein sequence ID" value="KAG1785818.1"/>
    <property type="molecule type" value="Genomic_DNA"/>
</dbReference>
<proteinExistence type="inferred from homology"/>
<dbReference type="PANTHER" id="PTHR10073:SF12">
    <property type="entry name" value="DNA MISMATCH REPAIR PROTEIN MLH1"/>
    <property type="match status" value="1"/>
</dbReference>
<dbReference type="GO" id="GO:0006298">
    <property type="term" value="P:mismatch repair"/>
    <property type="evidence" value="ECO:0007669"/>
    <property type="project" value="InterPro"/>
</dbReference>
<comment type="similarity">
    <text evidence="1">Belongs to the DNA mismatch repair MutL/HexB family.</text>
</comment>
<dbReference type="InterPro" id="IPR003594">
    <property type="entry name" value="HATPase_dom"/>
</dbReference>
<dbReference type="GO" id="GO:0016301">
    <property type="term" value="F:kinase activity"/>
    <property type="evidence" value="ECO:0007669"/>
    <property type="project" value="UniProtKB-KW"/>
</dbReference>
<dbReference type="GO" id="GO:0140664">
    <property type="term" value="F:ATP-dependent DNA damage sensor activity"/>
    <property type="evidence" value="ECO:0007669"/>
    <property type="project" value="InterPro"/>
</dbReference>
<protein>
    <submittedName>
        <fullName evidence="3">Histidine kinase-like ATPase</fullName>
    </submittedName>
</protein>
<evidence type="ECO:0000256" key="1">
    <source>
        <dbReference type="ARBA" id="ARBA00006082"/>
    </source>
</evidence>
<evidence type="ECO:0000313" key="4">
    <source>
        <dbReference type="Proteomes" id="UP000719766"/>
    </source>
</evidence>
<feature type="domain" description="Histidine kinase/HSP90-like ATPase" evidence="2">
    <location>
        <begin position="40"/>
        <end position="94"/>
    </location>
</feature>
<gene>
    <name evidence="3" type="ORF">HD556DRAFT_1420027</name>
</gene>
<dbReference type="AlphaFoldDB" id="A0A9P7ABY6"/>
<dbReference type="RefSeq" id="XP_041153301.1">
    <property type="nucleotide sequence ID" value="XM_041304449.1"/>
</dbReference>
<reference evidence="3" key="1">
    <citation type="journal article" date="2020" name="New Phytol.">
        <title>Comparative genomics reveals dynamic genome evolution in host specialist ectomycorrhizal fungi.</title>
        <authorList>
            <person name="Lofgren L.A."/>
            <person name="Nguyen N.H."/>
            <person name="Vilgalys R."/>
            <person name="Ruytinx J."/>
            <person name="Liao H.L."/>
            <person name="Branco S."/>
            <person name="Kuo A."/>
            <person name="LaButti K."/>
            <person name="Lipzen A."/>
            <person name="Andreopoulos W."/>
            <person name="Pangilinan J."/>
            <person name="Riley R."/>
            <person name="Hundley H."/>
            <person name="Na H."/>
            <person name="Barry K."/>
            <person name="Grigoriev I.V."/>
            <person name="Stajich J.E."/>
            <person name="Kennedy P.G."/>
        </authorList>
    </citation>
    <scope>NUCLEOTIDE SEQUENCE</scope>
    <source>
        <strain evidence="3">S12</strain>
    </source>
</reference>
<evidence type="ECO:0000259" key="2">
    <source>
        <dbReference type="Pfam" id="PF02518"/>
    </source>
</evidence>
<evidence type="ECO:0000313" key="3">
    <source>
        <dbReference type="EMBL" id="KAG1785818.1"/>
    </source>
</evidence>
<comment type="caution">
    <text evidence="3">The sequence shown here is derived from an EMBL/GenBank/DDBJ whole genome shotgun (WGS) entry which is preliminary data.</text>
</comment>
<dbReference type="InterPro" id="IPR036890">
    <property type="entry name" value="HATPase_C_sf"/>
</dbReference>
<dbReference type="Proteomes" id="UP000719766">
    <property type="component" value="Unassembled WGS sequence"/>
</dbReference>
<organism evidence="3 4">
    <name type="scientific">Suillus plorans</name>
    <dbReference type="NCBI Taxonomy" id="116603"/>
    <lineage>
        <taxon>Eukaryota</taxon>
        <taxon>Fungi</taxon>
        <taxon>Dikarya</taxon>
        <taxon>Basidiomycota</taxon>
        <taxon>Agaricomycotina</taxon>
        <taxon>Agaricomycetes</taxon>
        <taxon>Agaricomycetidae</taxon>
        <taxon>Boletales</taxon>
        <taxon>Suillineae</taxon>
        <taxon>Suillaceae</taxon>
        <taxon>Suillus</taxon>
    </lineage>
</organism>
<dbReference type="GeneID" id="64598213"/>
<keyword evidence="3" id="KW-0418">Kinase</keyword>
<accession>A0A9P7ABY6</accession>
<dbReference type="GO" id="GO:0032389">
    <property type="term" value="C:MutLalpha complex"/>
    <property type="evidence" value="ECO:0007669"/>
    <property type="project" value="TreeGrafter"/>
</dbReference>
<dbReference type="InterPro" id="IPR038973">
    <property type="entry name" value="MutL/Mlh/Pms-like"/>
</dbReference>
<name>A0A9P7ABY6_9AGAM</name>
<dbReference type="Gene3D" id="3.30.565.10">
    <property type="entry name" value="Histidine kinase-like ATPase, C-terminal domain"/>
    <property type="match status" value="1"/>
</dbReference>
<dbReference type="SUPFAM" id="SSF55874">
    <property type="entry name" value="ATPase domain of HSP90 chaperone/DNA topoisomerase II/histidine kinase"/>
    <property type="match status" value="1"/>
</dbReference>
<sequence length="105" mass="11301">MASGRRSPSPESLAPGPQPIGTLHESLINLIAAGELIHRPASVFKELLENSLNDGSTSDQVTIKDGGMKLLQIQDNGCGIRKEDLPWLAERFTTSKLTTFLTSPS</sequence>
<dbReference type="OrthoDB" id="10263226at2759"/>
<dbReference type="PANTHER" id="PTHR10073">
    <property type="entry name" value="DNA MISMATCH REPAIR PROTEIN MLH, PMS, MUTL"/>
    <property type="match status" value="1"/>
</dbReference>
<keyword evidence="3" id="KW-0808">Transferase</keyword>
<keyword evidence="4" id="KW-1185">Reference proteome</keyword>